<comment type="caution">
    <text evidence="3">The sequence shown here is derived from an EMBL/GenBank/DDBJ whole genome shotgun (WGS) entry which is preliminary data.</text>
</comment>
<keyword evidence="2" id="KW-0732">Signal</keyword>
<feature type="region of interest" description="Disordered" evidence="1">
    <location>
        <begin position="128"/>
        <end position="215"/>
    </location>
</feature>
<protein>
    <recommendedName>
        <fullName evidence="5">Hydroxyproline-rich glycoprotein family protein</fullName>
    </recommendedName>
</protein>
<dbReference type="Proteomes" id="UP000245207">
    <property type="component" value="Unassembled WGS sequence"/>
</dbReference>
<gene>
    <name evidence="3" type="ORF">CTI12_AA521990</name>
</gene>
<sequence length="215" mass="23157">MVKQQIFIALLLLLLFSTVNSRPISTINRRGTFEFCNPFLETCSHQWPFTSTNNPFVSRPFLGTQTPQYVVVPSPPPVFTTPSFATPIGDTNPSFSPLVASPPPQGYTIPYSDDITNVAPPSFSFSFAPPANLPGETTLPPITERNDQPGFVMSPPDDVFSVPPPPVVDIDTEPPEDDGELPQQQPGGVVLPPPVDANAETKAKVTPIVQVPPAP</sequence>
<name>A0A2U1L7G6_ARTAN</name>
<keyword evidence="4" id="KW-1185">Reference proteome</keyword>
<evidence type="ECO:0000313" key="4">
    <source>
        <dbReference type="Proteomes" id="UP000245207"/>
    </source>
</evidence>
<evidence type="ECO:0000256" key="1">
    <source>
        <dbReference type="SAM" id="MobiDB-lite"/>
    </source>
</evidence>
<feature type="signal peptide" evidence="2">
    <location>
        <begin position="1"/>
        <end position="21"/>
    </location>
</feature>
<dbReference type="OrthoDB" id="1739368at2759"/>
<dbReference type="AlphaFoldDB" id="A0A2U1L7G6"/>
<feature type="compositionally biased region" description="Acidic residues" evidence="1">
    <location>
        <begin position="170"/>
        <end position="180"/>
    </location>
</feature>
<dbReference type="EMBL" id="PKPP01011028">
    <property type="protein sequence ID" value="PWA44939.1"/>
    <property type="molecule type" value="Genomic_DNA"/>
</dbReference>
<feature type="compositionally biased region" description="Low complexity" evidence="1">
    <location>
        <begin position="181"/>
        <end position="190"/>
    </location>
</feature>
<evidence type="ECO:0000256" key="2">
    <source>
        <dbReference type="SAM" id="SignalP"/>
    </source>
</evidence>
<reference evidence="3 4" key="1">
    <citation type="journal article" date="2018" name="Mol. Plant">
        <title>The genome of Artemisia annua provides insight into the evolution of Asteraceae family and artemisinin biosynthesis.</title>
        <authorList>
            <person name="Shen Q."/>
            <person name="Zhang L."/>
            <person name="Liao Z."/>
            <person name="Wang S."/>
            <person name="Yan T."/>
            <person name="Shi P."/>
            <person name="Liu M."/>
            <person name="Fu X."/>
            <person name="Pan Q."/>
            <person name="Wang Y."/>
            <person name="Lv Z."/>
            <person name="Lu X."/>
            <person name="Zhang F."/>
            <person name="Jiang W."/>
            <person name="Ma Y."/>
            <person name="Chen M."/>
            <person name="Hao X."/>
            <person name="Li L."/>
            <person name="Tang Y."/>
            <person name="Lv G."/>
            <person name="Zhou Y."/>
            <person name="Sun X."/>
            <person name="Brodelius P.E."/>
            <person name="Rose J.K.C."/>
            <person name="Tang K."/>
        </authorList>
    </citation>
    <scope>NUCLEOTIDE SEQUENCE [LARGE SCALE GENOMIC DNA]</scope>
    <source>
        <strain evidence="4">cv. Huhao1</strain>
        <tissue evidence="3">Leaf</tissue>
    </source>
</reference>
<evidence type="ECO:0008006" key="5">
    <source>
        <dbReference type="Google" id="ProtNLM"/>
    </source>
</evidence>
<proteinExistence type="predicted"/>
<accession>A0A2U1L7G6</accession>
<evidence type="ECO:0000313" key="3">
    <source>
        <dbReference type="EMBL" id="PWA44939.1"/>
    </source>
</evidence>
<organism evidence="3 4">
    <name type="scientific">Artemisia annua</name>
    <name type="common">Sweet wormwood</name>
    <dbReference type="NCBI Taxonomy" id="35608"/>
    <lineage>
        <taxon>Eukaryota</taxon>
        <taxon>Viridiplantae</taxon>
        <taxon>Streptophyta</taxon>
        <taxon>Embryophyta</taxon>
        <taxon>Tracheophyta</taxon>
        <taxon>Spermatophyta</taxon>
        <taxon>Magnoliopsida</taxon>
        <taxon>eudicotyledons</taxon>
        <taxon>Gunneridae</taxon>
        <taxon>Pentapetalae</taxon>
        <taxon>asterids</taxon>
        <taxon>campanulids</taxon>
        <taxon>Asterales</taxon>
        <taxon>Asteraceae</taxon>
        <taxon>Asteroideae</taxon>
        <taxon>Anthemideae</taxon>
        <taxon>Artemisiinae</taxon>
        <taxon>Artemisia</taxon>
    </lineage>
</organism>
<feature type="chain" id="PRO_5015582914" description="Hydroxyproline-rich glycoprotein family protein" evidence="2">
    <location>
        <begin position="22"/>
        <end position="215"/>
    </location>
</feature>